<accession>A0A336MLU8</accession>
<evidence type="ECO:0000259" key="4">
    <source>
        <dbReference type="PROSITE" id="PS50156"/>
    </source>
</evidence>
<dbReference type="OMA" id="LANIRVC"/>
<dbReference type="SUPFAM" id="SSF82866">
    <property type="entry name" value="Multidrug efflux transporter AcrB transmembrane domain"/>
    <property type="match status" value="2"/>
</dbReference>
<reference evidence="5" key="1">
    <citation type="submission" date="2018-07" db="EMBL/GenBank/DDBJ databases">
        <authorList>
            <person name="Quirk P.G."/>
            <person name="Krulwich T.A."/>
        </authorList>
    </citation>
    <scope>NUCLEOTIDE SEQUENCE</scope>
</reference>
<dbReference type="AlphaFoldDB" id="A0A336MLU8"/>
<evidence type="ECO:0000256" key="3">
    <source>
        <dbReference type="SAM" id="Phobius"/>
    </source>
</evidence>
<comment type="similarity">
    <text evidence="1">Belongs to the patched family.</text>
</comment>
<dbReference type="VEuPathDB" id="VectorBase:CSON014057"/>
<dbReference type="Gene3D" id="1.20.1640.10">
    <property type="entry name" value="Multidrug efflux transporter AcrB transmembrane domain"/>
    <property type="match status" value="2"/>
</dbReference>
<feature type="transmembrane region" description="Helical" evidence="3">
    <location>
        <begin position="861"/>
        <end position="881"/>
    </location>
</feature>
<dbReference type="PANTHER" id="PTHR10796">
    <property type="entry name" value="PATCHED-RELATED"/>
    <property type="match status" value="1"/>
</dbReference>
<dbReference type="GO" id="GO:0016020">
    <property type="term" value="C:membrane"/>
    <property type="evidence" value="ECO:0007669"/>
    <property type="project" value="TreeGrafter"/>
</dbReference>
<keyword evidence="3" id="KW-0472">Membrane</keyword>
<gene>
    <name evidence="5" type="primary">CSON014057</name>
</gene>
<dbReference type="PANTHER" id="PTHR10796:SF130">
    <property type="entry name" value="PATCHED DOMAIN-CONTAINING PROTEIN 3-LIKE PROTEIN"/>
    <property type="match status" value="1"/>
</dbReference>
<proteinExistence type="inferred from homology"/>
<feature type="compositionally biased region" description="Polar residues" evidence="2">
    <location>
        <begin position="931"/>
        <end position="941"/>
    </location>
</feature>
<feature type="transmembrane region" description="Helical" evidence="3">
    <location>
        <begin position="738"/>
        <end position="771"/>
    </location>
</feature>
<feature type="transmembrane region" description="Helical" evidence="3">
    <location>
        <begin position="826"/>
        <end position="849"/>
    </location>
</feature>
<feature type="transmembrane region" description="Helical" evidence="3">
    <location>
        <begin position="376"/>
        <end position="396"/>
    </location>
</feature>
<feature type="transmembrane region" description="Helical" evidence="3">
    <location>
        <begin position="416"/>
        <end position="444"/>
    </location>
</feature>
<keyword evidence="3" id="KW-1133">Transmembrane helix</keyword>
<keyword evidence="3" id="KW-0812">Transmembrane</keyword>
<feature type="transmembrane region" description="Helical" evidence="3">
    <location>
        <begin position="524"/>
        <end position="544"/>
    </location>
</feature>
<dbReference type="PROSITE" id="PS50156">
    <property type="entry name" value="SSD"/>
    <property type="match status" value="1"/>
</dbReference>
<sequence>MGGLGAKCTKYKRWWRTQIADGFYRCGYFVALHPWKTIICSVIVTIVCGIGLLRFHNEKDLLQLYVPKHHSFYTDTQWLVNKYGVFEREENVLIEAPNVLTSDVIRKLLDIHQQLMNIEAYDSSGKIVRFKNLCYKVPVITSLDLDISMDDECQSVNDNQKNFCKMLSKIPSDCLQETILEIFKFNSDEIPSTTDEILEMLNDTSVSPYSGMQKNFEDYLGGVVKDKDGKIISATSILSSYKIFGNYSEMDPNKVFADSGLGSWASEQMMAWEKEFLLTMQNIQKNFSTDGFEVFYQAYRSYGDLTTAVTFDELDKYIAGVFLMFVYLQFVISKYSWVEFRFWLASLGLLGVGMSYIAGCGICSLLGIPYGPIQSALPFLLMGLGVDDMFVIMAVWRKQEGAVKEKPLEERMGIMLMTAGASITITSITDIMAFIVGGLAAMPILQSFCLYSAISIFIMYLFVITFFVAIFTLDEKRVIQNRNGFIPCIKHDDKSSQLCMDKNLMQQFLTVLYSKFILTHVGKAIIIIATIAFTAINFMGLLQLKFRFDPTHHVPENTHLSEYMQEVQKHYPSLGSDAAIIIGRINYTQEMPKILELADRINNTNFLHQVDAWPLDFKKFIDVHHAKLDIENLTDVQWRTFLYQFLNCHVGGKHNRYFKFDYESQCGDPMSDVIVSQIAFKFKNFKNPEEFLPAKKHLTDLLESVNLTSGDGYSTIWGKRLLMWVPDEVVKAEITRNIVLALIGVMLCTAVIIANFSVCFWIFIVVILTLINVAGTMHHVGLMLDMVTYIALQLSIGLCVDYAAHIGHTFLSLEQGTRNERALNTVLSIGTAVIYGGVSTFVALSMLSFAKTYSYRAFFQVNGLIIFFGLYNGVILLPVILSICAPNDKTHEMPDDEMIDMSNITHSKDKITIYRNGSVKRTENGFIRNGNGYSNGSTPNEESTKLRNEL</sequence>
<organism evidence="5">
    <name type="scientific">Culicoides sonorensis</name>
    <name type="common">Biting midge</name>
    <dbReference type="NCBI Taxonomy" id="179676"/>
    <lineage>
        <taxon>Eukaryota</taxon>
        <taxon>Metazoa</taxon>
        <taxon>Ecdysozoa</taxon>
        <taxon>Arthropoda</taxon>
        <taxon>Hexapoda</taxon>
        <taxon>Insecta</taxon>
        <taxon>Pterygota</taxon>
        <taxon>Neoptera</taxon>
        <taxon>Endopterygota</taxon>
        <taxon>Diptera</taxon>
        <taxon>Nematocera</taxon>
        <taxon>Chironomoidea</taxon>
        <taxon>Ceratopogonidae</taxon>
        <taxon>Ceratopogoninae</taxon>
        <taxon>Culicoides</taxon>
        <taxon>Monoculicoides</taxon>
    </lineage>
</organism>
<dbReference type="InterPro" id="IPR051697">
    <property type="entry name" value="Patched_domain-protein"/>
</dbReference>
<feature type="transmembrane region" description="Helical" evidence="3">
    <location>
        <begin position="342"/>
        <end position="370"/>
    </location>
</feature>
<feature type="transmembrane region" description="Helical" evidence="3">
    <location>
        <begin position="450"/>
        <end position="473"/>
    </location>
</feature>
<evidence type="ECO:0000256" key="2">
    <source>
        <dbReference type="SAM" id="MobiDB-lite"/>
    </source>
</evidence>
<feature type="domain" description="SSD" evidence="4">
    <location>
        <begin position="313"/>
        <end position="473"/>
    </location>
</feature>
<name>A0A336MLU8_CULSO</name>
<dbReference type="Pfam" id="PF12349">
    <property type="entry name" value="Sterol-sensing"/>
    <property type="match status" value="1"/>
</dbReference>
<feature type="transmembrane region" description="Helical" evidence="3">
    <location>
        <begin position="783"/>
        <end position="806"/>
    </location>
</feature>
<dbReference type="EMBL" id="UFQT01000753">
    <property type="protein sequence ID" value="SSX26988.1"/>
    <property type="molecule type" value="Genomic_DNA"/>
</dbReference>
<protein>
    <submittedName>
        <fullName evidence="5">CSON014057 protein</fullName>
    </submittedName>
</protein>
<dbReference type="InterPro" id="IPR000731">
    <property type="entry name" value="SSD"/>
</dbReference>
<evidence type="ECO:0000256" key="1">
    <source>
        <dbReference type="ARBA" id="ARBA00005585"/>
    </source>
</evidence>
<feature type="transmembrane region" description="Helical" evidence="3">
    <location>
        <begin position="317"/>
        <end position="335"/>
    </location>
</feature>
<dbReference type="InterPro" id="IPR053958">
    <property type="entry name" value="HMGCR/SNAP/NPC1-like_SSD"/>
</dbReference>
<feature type="region of interest" description="Disordered" evidence="2">
    <location>
        <begin position="925"/>
        <end position="950"/>
    </location>
</feature>
<evidence type="ECO:0000313" key="5">
    <source>
        <dbReference type="EMBL" id="SSX26988.1"/>
    </source>
</evidence>